<comment type="caution">
    <text evidence="1">The sequence shown here is derived from an EMBL/GenBank/DDBJ whole genome shotgun (WGS) entry which is preliminary data.</text>
</comment>
<evidence type="ECO:0000313" key="2">
    <source>
        <dbReference type="Proteomes" id="UP000323258"/>
    </source>
</evidence>
<gene>
    <name evidence="1" type="ORF">FY036_12860</name>
</gene>
<proteinExistence type="predicted"/>
<accession>A0A5D4GTE1</accession>
<dbReference type="OrthoDB" id="8162132at2"/>
<dbReference type="RefSeq" id="WP_148915133.1">
    <property type="nucleotide sequence ID" value="NZ_VSZS01000063.1"/>
</dbReference>
<evidence type="ECO:0000313" key="1">
    <source>
        <dbReference type="EMBL" id="TYR31976.1"/>
    </source>
</evidence>
<dbReference type="Proteomes" id="UP000323258">
    <property type="component" value="Unassembled WGS sequence"/>
</dbReference>
<name>A0A5D4GTE1_9HYPH</name>
<keyword evidence="2" id="KW-1185">Reference proteome</keyword>
<evidence type="ECO:0008006" key="3">
    <source>
        <dbReference type="Google" id="ProtNLM"/>
    </source>
</evidence>
<reference evidence="1 2" key="1">
    <citation type="submission" date="2019-08" db="EMBL/GenBank/DDBJ databases">
        <authorList>
            <person name="Seo Y.L."/>
        </authorList>
    </citation>
    <scope>NUCLEOTIDE SEQUENCE [LARGE SCALE GENOMIC DNA]</scope>
    <source>
        <strain evidence="1 2">MaA-C15</strain>
    </source>
</reference>
<dbReference type="EMBL" id="VSZS01000063">
    <property type="protein sequence ID" value="TYR31976.1"/>
    <property type="molecule type" value="Genomic_DNA"/>
</dbReference>
<reference evidence="1 2" key="2">
    <citation type="submission" date="2019-09" db="EMBL/GenBank/DDBJ databases">
        <title>Mesorhizobium sp. MaA-C15 isolated from Microcystis aeruginosa.</title>
        <authorList>
            <person name="Jeong S.E."/>
            <person name="Jin H.M."/>
            <person name="Jeon C.O."/>
        </authorList>
    </citation>
    <scope>NUCLEOTIDE SEQUENCE [LARGE SCALE GENOMIC DNA]</scope>
    <source>
        <strain evidence="1 2">MaA-C15</strain>
    </source>
</reference>
<sequence>MATLPTLEDKGRMVLTIFKHFDTRPGEVLDKRNLVTMCAQWDWRTSDIAKGVEYGLDTGWFEGGPNNSIRLTEAGFAAI</sequence>
<protein>
    <recommendedName>
        <fullName evidence="3">ArsR family transcriptional regulator</fullName>
    </recommendedName>
</protein>
<organism evidence="1 2">
    <name type="scientific">Neoaquamicrobium microcysteis</name>
    <dbReference type="NCBI Taxonomy" id="2682781"/>
    <lineage>
        <taxon>Bacteria</taxon>
        <taxon>Pseudomonadati</taxon>
        <taxon>Pseudomonadota</taxon>
        <taxon>Alphaproteobacteria</taxon>
        <taxon>Hyphomicrobiales</taxon>
        <taxon>Phyllobacteriaceae</taxon>
        <taxon>Neoaquamicrobium</taxon>
    </lineage>
</organism>
<dbReference type="AlphaFoldDB" id="A0A5D4GTE1"/>